<dbReference type="AlphaFoldDB" id="A0A514Z7X5"/>
<dbReference type="Proteomes" id="UP000315128">
    <property type="component" value="Chromosome"/>
</dbReference>
<dbReference type="RefSeq" id="WP_142766253.1">
    <property type="nucleotide sequence ID" value="NZ_CP041356.1"/>
</dbReference>
<proteinExistence type="predicted"/>
<reference evidence="1 2" key="1">
    <citation type="submission" date="2019-07" db="EMBL/GenBank/DDBJ databases">
        <title>Genome sequencing of KACC 19320.</title>
        <authorList>
            <person name="Heo J."/>
            <person name="Kim S.-J."/>
            <person name="Kim J.-S."/>
            <person name="Hong S.-B."/>
            <person name="Kwon S.-W."/>
        </authorList>
    </citation>
    <scope>NUCLEOTIDE SEQUENCE [LARGE SCALE GENOMIC DNA]</scope>
    <source>
        <strain evidence="1 2">KACC 19320</strain>
    </source>
</reference>
<protein>
    <submittedName>
        <fullName evidence="1">Uncharacterized protein</fullName>
    </submittedName>
</protein>
<gene>
    <name evidence="1" type="ORF">FLP15_05140</name>
</gene>
<name>A0A514Z7X5_9LACT</name>
<dbReference type="EMBL" id="CP041356">
    <property type="protein sequence ID" value="QDK70663.1"/>
    <property type="molecule type" value="Genomic_DNA"/>
</dbReference>
<accession>A0A514Z7X5</accession>
<organism evidence="1 2">
    <name type="scientific">Lactococcus protaetiae</name>
    <dbReference type="NCBI Taxonomy" id="2592653"/>
    <lineage>
        <taxon>Bacteria</taxon>
        <taxon>Bacillati</taxon>
        <taxon>Bacillota</taxon>
        <taxon>Bacilli</taxon>
        <taxon>Lactobacillales</taxon>
        <taxon>Streptococcaceae</taxon>
        <taxon>Lactococcus</taxon>
    </lineage>
</organism>
<evidence type="ECO:0000313" key="2">
    <source>
        <dbReference type="Proteomes" id="UP000315128"/>
    </source>
</evidence>
<sequence>MFSKKEKVFFDTENKKLIVQLSNNQMTYNFSEIIGYKIYASGSTTTKEALKQRIDSINNYLAYKSFLSLWIEFQLSSGETKKINFFQTPTLTGEGERNRFVKEALQIADSFDKLLAVKK</sequence>
<keyword evidence="2" id="KW-1185">Reference proteome</keyword>
<evidence type="ECO:0000313" key="1">
    <source>
        <dbReference type="EMBL" id="QDK70663.1"/>
    </source>
</evidence>
<dbReference type="KEGG" id="lack:FLP15_05140"/>